<sequence length="458" mass="53588">MIFNCQVIRKHLLVDKVYQLQIYDDRITIGLNNRQLPKYEIPLNLTNRISWRLNEKQQFMEFGIKYNDYVKWFSGKPDNLQRIKQLLTNKIFNHSISTFYQQSELIGSGASSKVITIIDSNKVKYAAKCISKDYITKKKTPDRLNRLLSEITILRSLLNHQNVIQLLDIFEGDSTYYLIFEYLQGDTLHKFIKQQIKPLSEDVIRIILAQLLQGIQYIHSNNYIHRDIKLENIVLSNKQSIQNLKIIDFGLAISSTIFTPFAICGTPGYIAPEILQQKEPNQGQFRFTNKVDMFGIGVMLFRMMTKKSLFDSENTKELLSLNRKCQLPKSQIHGYSNELNNLLFGLLESNPIKRLSSKDALNIINITQMSQELQISQFTTFQYDQDDFEVEHSNDFANTPYQFPNKFLKYELENSFHCNEDHKHSSLHKSFQLSFSLRFSQDIPKQDFIIENFQNIPS</sequence>
<dbReference type="PROSITE" id="PS00108">
    <property type="entry name" value="PROTEIN_KINASE_ST"/>
    <property type="match status" value="1"/>
</dbReference>
<feature type="binding site" evidence="3">
    <location>
        <position position="128"/>
    </location>
    <ligand>
        <name>ATP</name>
        <dbReference type="ChEBI" id="CHEBI:30616"/>
    </ligand>
</feature>
<dbReference type="GO" id="GO:0004674">
    <property type="term" value="F:protein serine/threonine kinase activity"/>
    <property type="evidence" value="ECO:0007669"/>
    <property type="project" value="UniProtKB-KW"/>
</dbReference>
<keyword evidence="2 3" id="KW-0067">ATP-binding</keyword>
<keyword evidence="4" id="KW-0808">Transferase</keyword>
<evidence type="ECO:0000256" key="3">
    <source>
        <dbReference type="PROSITE-ProRule" id="PRU10141"/>
    </source>
</evidence>
<name>A0A8S1MMC7_9CILI</name>
<dbReference type="FunFam" id="1.10.510.10:FF:000945">
    <property type="entry name" value="Uncharacterized protein"/>
    <property type="match status" value="1"/>
</dbReference>
<dbReference type="AlphaFoldDB" id="A0A8S1MMC7"/>
<dbReference type="PROSITE" id="PS00107">
    <property type="entry name" value="PROTEIN_KINASE_ATP"/>
    <property type="match status" value="1"/>
</dbReference>
<feature type="domain" description="Protein kinase" evidence="5">
    <location>
        <begin position="100"/>
        <end position="366"/>
    </location>
</feature>
<evidence type="ECO:0000313" key="7">
    <source>
        <dbReference type="Proteomes" id="UP000692954"/>
    </source>
</evidence>
<dbReference type="SMART" id="SM00220">
    <property type="entry name" value="S_TKc"/>
    <property type="match status" value="1"/>
</dbReference>
<keyword evidence="4" id="KW-0723">Serine/threonine-protein kinase</keyword>
<dbReference type="PANTHER" id="PTHR44167">
    <property type="entry name" value="OVARIAN-SPECIFIC SERINE/THREONINE-PROTEIN KINASE LOK-RELATED"/>
    <property type="match status" value="1"/>
</dbReference>
<dbReference type="GO" id="GO:0044773">
    <property type="term" value="P:mitotic DNA damage checkpoint signaling"/>
    <property type="evidence" value="ECO:0007669"/>
    <property type="project" value="TreeGrafter"/>
</dbReference>
<dbReference type="Proteomes" id="UP000692954">
    <property type="component" value="Unassembled WGS sequence"/>
</dbReference>
<dbReference type="OrthoDB" id="293068at2759"/>
<gene>
    <name evidence="6" type="ORF">PSON_ATCC_30995.1.T0410043</name>
</gene>
<dbReference type="GO" id="GO:0005634">
    <property type="term" value="C:nucleus"/>
    <property type="evidence" value="ECO:0007669"/>
    <property type="project" value="TreeGrafter"/>
</dbReference>
<evidence type="ECO:0000256" key="2">
    <source>
        <dbReference type="ARBA" id="ARBA00022840"/>
    </source>
</evidence>
<dbReference type="GO" id="GO:0005524">
    <property type="term" value="F:ATP binding"/>
    <property type="evidence" value="ECO:0007669"/>
    <property type="project" value="UniProtKB-UniRule"/>
</dbReference>
<dbReference type="GO" id="GO:0005737">
    <property type="term" value="C:cytoplasm"/>
    <property type="evidence" value="ECO:0007669"/>
    <property type="project" value="TreeGrafter"/>
</dbReference>
<keyword evidence="4" id="KW-0418">Kinase</keyword>
<dbReference type="PANTHER" id="PTHR44167:SF18">
    <property type="entry name" value="PROTEIN KINASE DOMAIN-CONTAINING PROTEIN"/>
    <property type="match status" value="1"/>
</dbReference>
<comment type="caution">
    <text evidence="6">The sequence shown here is derived from an EMBL/GenBank/DDBJ whole genome shotgun (WGS) entry which is preliminary data.</text>
</comment>
<dbReference type="PROSITE" id="PS50011">
    <property type="entry name" value="PROTEIN_KINASE_DOM"/>
    <property type="match status" value="1"/>
</dbReference>
<keyword evidence="7" id="KW-1185">Reference proteome</keyword>
<dbReference type="Pfam" id="PF00069">
    <property type="entry name" value="Pkinase"/>
    <property type="match status" value="1"/>
</dbReference>
<comment type="similarity">
    <text evidence="4">Belongs to the protein kinase superfamily.</text>
</comment>
<evidence type="ECO:0000259" key="5">
    <source>
        <dbReference type="PROSITE" id="PS50011"/>
    </source>
</evidence>
<dbReference type="InterPro" id="IPR017441">
    <property type="entry name" value="Protein_kinase_ATP_BS"/>
</dbReference>
<keyword evidence="1 3" id="KW-0547">Nucleotide-binding</keyword>
<evidence type="ECO:0000256" key="4">
    <source>
        <dbReference type="RuleBase" id="RU000304"/>
    </source>
</evidence>
<proteinExistence type="inferred from homology"/>
<protein>
    <recommendedName>
        <fullName evidence="5">Protein kinase domain-containing protein</fullName>
    </recommendedName>
</protein>
<organism evidence="6 7">
    <name type="scientific">Paramecium sonneborni</name>
    <dbReference type="NCBI Taxonomy" id="65129"/>
    <lineage>
        <taxon>Eukaryota</taxon>
        <taxon>Sar</taxon>
        <taxon>Alveolata</taxon>
        <taxon>Ciliophora</taxon>
        <taxon>Intramacronucleata</taxon>
        <taxon>Oligohymenophorea</taxon>
        <taxon>Peniculida</taxon>
        <taxon>Parameciidae</taxon>
        <taxon>Paramecium</taxon>
    </lineage>
</organism>
<evidence type="ECO:0000313" key="6">
    <source>
        <dbReference type="EMBL" id="CAD8080769.1"/>
    </source>
</evidence>
<evidence type="ECO:0000256" key="1">
    <source>
        <dbReference type="ARBA" id="ARBA00022741"/>
    </source>
</evidence>
<reference evidence="6" key="1">
    <citation type="submission" date="2021-01" db="EMBL/GenBank/DDBJ databases">
        <authorList>
            <consortium name="Genoscope - CEA"/>
            <person name="William W."/>
        </authorList>
    </citation>
    <scope>NUCLEOTIDE SEQUENCE</scope>
</reference>
<accession>A0A8S1MMC7</accession>
<dbReference type="EMBL" id="CAJJDN010000041">
    <property type="protein sequence ID" value="CAD8080769.1"/>
    <property type="molecule type" value="Genomic_DNA"/>
</dbReference>
<dbReference type="InterPro" id="IPR008271">
    <property type="entry name" value="Ser/Thr_kinase_AS"/>
</dbReference>
<dbReference type="InterPro" id="IPR000719">
    <property type="entry name" value="Prot_kinase_dom"/>
</dbReference>